<evidence type="ECO:0000313" key="2">
    <source>
        <dbReference type="EMBL" id="KIO34023.1"/>
    </source>
</evidence>
<reference evidence="3" key="2">
    <citation type="submission" date="2015-01" db="EMBL/GenBank/DDBJ databases">
        <title>Evolutionary Origins and Diversification of the Mycorrhizal Mutualists.</title>
        <authorList>
            <consortium name="DOE Joint Genome Institute"/>
            <consortium name="Mycorrhizal Genomics Consortium"/>
            <person name="Kohler A."/>
            <person name="Kuo A."/>
            <person name="Nagy L.G."/>
            <person name="Floudas D."/>
            <person name="Copeland A."/>
            <person name="Barry K.W."/>
            <person name="Cichocki N."/>
            <person name="Veneault-Fourrey C."/>
            <person name="LaButti K."/>
            <person name="Lindquist E.A."/>
            <person name="Lipzen A."/>
            <person name="Lundell T."/>
            <person name="Morin E."/>
            <person name="Murat C."/>
            <person name="Riley R."/>
            <person name="Ohm R."/>
            <person name="Sun H."/>
            <person name="Tunlid A."/>
            <person name="Henrissat B."/>
            <person name="Grigoriev I.V."/>
            <person name="Hibbett D.S."/>
            <person name="Martin F."/>
        </authorList>
    </citation>
    <scope>NUCLEOTIDE SEQUENCE [LARGE SCALE GENOMIC DNA]</scope>
    <source>
        <strain evidence="3">MUT 4182</strain>
    </source>
</reference>
<name>A0A0C3LJ22_9AGAM</name>
<feature type="region of interest" description="Disordered" evidence="1">
    <location>
        <begin position="47"/>
        <end position="67"/>
    </location>
</feature>
<organism evidence="2 3">
    <name type="scientific">Tulasnella calospora MUT 4182</name>
    <dbReference type="NCBI Taxonomy" id="1051891"/>
    <lineage>
        <taxon>Eukaryota</taxon>
        <taxon>Fungi</taxon>
        <taxon>Dikarya</taxon>
        <taxon>Basidiomycota</taxon>
        <taxon>Agaricomycotina</taxon>
        <taxon>Agaricomycetes</taxon>
        <taxon>Cantharellales</taxon>
        <taxon>Tulasnellaceae</taxon>
        <taxon>Tulasnella</taxon>
    </lineage>
</organism>
<evidence type="ECO:0000256" key="1">
    <source>
        <dbReference type="SAM" id="MobiDB-lite"/>
    </source>
</evidence>
<reference evidence="2 3" key="1">
    <citation type="submission" date="2014-04" db="EMBL/GenBank/DDBJ databases">
        <authorList>
            <consortium name="DOE Joint Genome Institute"/>
            <person name="Kuo A."/>
            <person name="Girlanda M."/>
            <person name="Perotto S."/>
            <person name="Kohler A."/>
            <person name="Nagy L.G."/>
            <person name="Floudas D."/>
            <person name="Copeland A."/>
            <person name="Barry K.W."/>
            <person name="Cichocki N."/>
            <person name="Veneault-Fourrey C."/>
            <person name="LaButti K."/>
            <person name="Lindquist E.A."/>
            <person name="Lipzen A."/>
            <person name="Lundell T."/>
            <person name="Morin E."/>
            <person name="Murat C."/>
            <person name="Sun H."/>
            <person name="Tunlid A."/>
            <person name="Henrissat B."/>
            <person name="Grigoriev I.V."/>
            <person name="Hibbett D.S."/>
            <person name="Martin F."/>
            <person name="Nordberg H.P."/>
            <person name="Cantor M.N."/>
            <person name="Hua S.X."/>
        </authorList>
    </citation>
    <scope>NUCLEOTIDE SEQUENCE [LARGE SCALE GENOMIC DNA]</scope>
    <source>
        <strain evidence="2 3">MUT 4182</strain>
    </source>
</reference>
<dbReference type="AlphaFoldDB" id="A0A0C3LJ22"/>
<proteinExistence type="predicted"/>
<sequence>MFASDVGNISRQMESRYRRVRDPEQRWCHWQEEPLSIKAVYTIPEPEGASLPLSDVPTQAGGITSEL</sequence>
<evidence type="ECO:0000313" key="3">
    <source>
        <dbReference type="Proteomes" id="UP000054248"/>
    </source>
</evidence>
<keyword evidence="3" id="KW-1185">Reference proteome</keyword>
<dbReference type="Proteomes" id="UP000054248">
    <property type="component" value="Unassembled WGS sequence"/>
</dbReference>
<protein>
    <submittedName>
        <fullName evidence="2">Uncharacterized protein</fullName>
    </submittedName>
</protein>
<accession>A0A0C3LJ22</accession>
<gene>
    <name evidence="2" type="ORF">M407DRAFT_240868</name>
</gene>
<dbReference type="EMBL" id="KN822945">
    <property type="protein sequence ID" value="KIO34023.1"/>
    <property type="molecule type" value="Genomic_DNA"/>
</dbReference>
<dbReference type="HOGENOM" id="CLU_2814325_0_0_1"/>